<feature type="active site" evidence="5">
    <location>
        <position position="286"/>
    </location>
</feature>
<evidence type="ECO:0000256" key="3">
    <source>
        <dbReference type="ARBA" id="ARBA00022801"/>
    </source>
</evidence>
<dbReference type="RefSeq" id="WP_119989634.1">
    <property type="nucleotide sequence ID" value="NZ_CP032489.1"/>
</dbReference>
<evidence type="ECO:0000256" key="7">
    <source>
        <dbReference type="SAM" id="SignalP"/>
    </source>
</evidence>
<feature type="active site" evidence="5">
    <location>
        <position position="304"/>
    </location>
</feature>
<comment type="similarity">
    <text evidence="1">Belongs to the peptidase C2 family.</text>
</comment>
<dbReference type="PROSITE" id="PS50203">
    <property type="entry name" value="CALPAIN_CAT"/>
    <property type="match status" value="1"/>
</dbReference>
<accession>A0A386HS27</accession>
<dbReference type="Pfam" id="PF00648">
    <property type="entry name" value="Peptidase_C2"/>
    <property type="match status" value="1"/>
</dbReference>
<keyword evidence="10" id="KW-1185">Reference proteome</keyword>
<feature type="signal peptide" evidence="7">
    <location>
        <begin position="1"/>
        <end position="18"/>
    </location>
</feature>
<evidence type="ECO:0000256" key="1">
    <source>
        <dbReference type="ARBA" id="ARBA00007623"/>
    </source>
</evidence>
<dbReference type="GO" id="GO:0006508">
    <property type="term" value="P:proteolysis"/>
    <property type="evidence" value="ECO:0007669"/>
    <property type="project" value="UniProtKB-KW"/>
</dbReference>
<name>A0A386HS27_9BACT</name>
<evidence type="ECO:0000256" key="2">
    <source>
        <dbReference type="ARBA" id="ARBA00022670"/>
    </source>
</evidence>
<proteinExistence type="inferred from homology"/>
<evidence type="ECO:0000313" key="9">
    <source>
        <dbReference type="EMBL" id="AYD48665.1"/>
    </source>
</evidence>
<evidence type="ECO:0000256" key="4">
    <source>
        <dbReference type="ARBA" id="ARBA00022807"/>
    </source>
</evidence>
<reference evidence="9 10" key="1">
    <citation type="submission" date="2018-09" db="EMBL/GenBank/DDBJ databases">
        <title>Arachidicoccus sp. nov., a bacterium isolated from soil.</title>
        <authorList>
            <person name="Weon H.-Y."/>
            <person name="Kwon S.-W."/>
            <person name="Lee S.A."/>
        </authorList>
    </citation>
    <scope>NUCLEOTIDE SEQUENCE [LARGE SCALE GENOMIC DNA]</scope>
    <source>
        <strain evidence="9 10">KIS59-12</strain>
    </source>
</reference>
<dbReference type="GO" id="GO:0004198">
    <property type="term" value="F:calcium-dependent cysteine-type endopeptidase activity"/>
    <property type="evidence" value="ECO:0007669"/>
    <property type="project" value="InterPro"/>
</dbReference>
<feature type="active site" evidence="5">
    <location>
        <position position="132"/>
    </location>
</feature>
<feature type="compositionally biased region" description="Polar residues" evidence="6">
    <location>
        <begin position="23"/>
        <end position="34"/>
    </location>
</feature>
<keyword evidence="7" id="KW-0732">Signal</keyword>
<keyword evidence="4 5" id="KW-0788">Thiol protease</keyword>
<dbReference type="EMBL" id="CP032489">
    <property type="protein sequence ID" value="AYD48665.1"/>
    <property type="molecule type" value="Genomic_DNA"/>
</dbReference>
<gene>
    <name evidence="9" type="ORF">D6B99_14265</name>
</gene>
<dbReference type="AlphaFoldDB" id="A0A386HS27"/>
<dbReference type="OrthoDB" id="792783at2"/>
<evidence type="ECO:0000256" key="5">
    <source>
        <dbReference type="PROSITE-ProRule" id="PRU00239"/>
    </source>
</evidence>
<keyword evidence="3 5" id="KW-0378">Hydrolase</keyword>
<feature type="chain" id="PRO_5017395141" description="Calpain catalytic domain-containing protein" evidence="7">
    <location>
        <begin position="19"/>
        <end position="375"/>
    </location>
</feature>
<protein>
    <recommendedName>
        <fullName evidence="8">Calpain catalytic domain-containing protein</fullName>
    </recommendedName>
</protein>
<dbReference type="InterPro" id="IPR022684">
    <property type="entry name" value="Calpain_cysteine_protease"/>
</dbReference>
<organism evidence="9 10">
    <name type="scientific">Arachidicoccus soli</name>
    <dbReference type="NCBI Taxonomy" id="2341117"/>
    <lineage>
        <taxon>Bacteria</taxon>
        <taxon>Pseudomonadati</taxon>
        <taxon>Bacteroidota</taxon>
        <taxon>Chitinophagia</taxon>
        <taxon>Chitinophagales</taxon>
        <taxon>Chitinophagaceae</taxon>
        <taxon>Arachidicoccus</taxon>
    </lineage>
</organism>
<dbReference type="PANTHER" id="PTHR10183">
    <property type="entry name" value="CALPAIN"/>
    <property type="match status" value="1"/>
</dbReference>
<keyword evidence="2 5" id="KW-0645">Protease</keyword>
<dbReference type="SUPFAM" id="SSF54001">
    <property type="entry name" value="Cysteine proteinases"/>
    <property type="match status" value="1"/>
</dbReference>
<dbReference type="Proteomes" id="UP000266118">
    <property type="component" value="Chromosome"/>
</dbReference>
<evidence type="ECO:0000259" key="8">
    <source>
        <dbReference type="PROSITE" id="PS50203"/>
    </source>
</evidence>
<feature type="domain" description="Calpain catalytic" evidence="8">
    <location>
        <begin position="114"/>
        <end position="307"/>
    </location>
</feature>
<dbReference type="InterPro" id="IPR001300">
    <property type="entry name" value="Peptidase_C2_calpain_cat"/>
</dbReference>
<dbReference type="InterPro" id="IPR038765">
    <property type="entry name" value="Papain-like_cys_pep_sf"/>
</dbReference>
<evidence type="ECO:0000256" key="6">
    <source>
        <dbReference type="SAM" id="MobiDB-lite"/>
    </source>
</evidence>
<sequence length="375" mass="39795">MKKIFIGVAILLSFTFFSCTKSSVNTTPKDASPTSPNPPKTGDVPNYADSSIANLMAYSNGNTYSNLTPMGIHYAGRHVTVDADRVWLNTAANEPPVPASTSGLHWANCAVVLYLYGKPSPVEVNQHSIGDCDGLAALACIAYEDPSFIQKIIKDNGDGTYTVSMYDPQGNPVTVVVTSKFLVGSDGVIAACSSKDNKATWATVLEKAIMKYNYIYKVNPDIGGIGSEYVLPLFTGNGSSFAFAAGSLTPDHLQRVVQVCLAKGYFITGGFNVVSSIGVYQTVTGHAYTVMITGDQNALFSMRNPWGFSPGSIDGGEDGVLNIPNVGSLTSTIDLRIIDPGNAGIANVTEPYKIPSFASSPNNLRVDKVLMRSGL</sequence>
<dbReference type="PANTHER" id="PTHR10183:SF379">
    <property type="entry name" value="CALPAIN-5"/>
    <property type="match status" value="1"/>
</dbReference>
<dbReference type="PROSITE" id="PS51257">
    <property type="entry name" value="PROKAR_LIPOPROTEIN"/>
    <property type="match status" value="1"/>
</dbReference>
<feature type="region of interest" description="Disordered" evidence="6">
    <location>
        <begin position="23"/>
        <end position="44"/>
    </location>
</feature>
<dbReference type="KEGG" id="ark:D6B99_14265"/>
<evidence type="ECO:0000313" key="10">
    <source>
        <dbReference type="Proteomes" id="UP000266118"/>
    </source>
</evidence>